<comment type="caution">
    <text evidence="9">The sequence shown here is derived from an EMBL/GenBank/DDBJ whole genome shotgun (WGS) entry which is preliminary data.</text>
</comment>
<keyword evidence="10" id="KW-1185">Reference proteome</keyword>
<reference evidence="9 10" key="1">
    <citation type="submission" date="2018-05" db="EMBL/GenBank/DDBJ databases">
        <title>Coraliomargarita sinensis sp. nov., isolated from a marine solar saltern.</title>
        <authorList>
            <person name="Zhou L.Y."/>
        </authorList>
    </citation>
    <scope>NUCLEOTIDE SEQUENCE [LARGE SCALE GENOMIC DNA]</scope>
    <source>
        <strain evidence="9 10">WN38</strain>
    </source>
</reference>
<dbReference type="RefSeq" id="WP_110129880.1">
    <property type="nucleotide sequence ID" value="NZ_QHJQ01000002.1"/>
</dbReference>
<feature type="transmembrane region" description="Helical" evidence="8">
    <location>
        <begin position="68"/>
        <end position="90"/>
    </location>
</feature>
<dbReference type="EMBL" id="QHJQ01000002">
    <property type="protein sequence ID" value="PXA04876.1"/>
    <property type="molecule type" value="Genomic_DNA"/>
</dbReference>
<feature type="transmembrane region" description="Helical" evidence="8">
    <location>
        <begin position="130"/>
        <end position="152"/>
    </location>
</feature>
<evidence type="ECO:0000256" key="8">
    <source>
        <dbReference type="SAM" id="Phobius"/>
    </source>
</evidence>
<evidence type="ECO:0000313" key="10">
    <source>
        <dbReference type="Proteomes" id="UP000247099"/>
    </source>
</evidence>
<keyword evidence="7 8" id="KW-0472">Membrane</keyword>
<evidence type="ECO:0000256" key="3">
    <source>
        <dbReference type="ARBA" id="ARBA00022448"/>
    </source>
</evidence>
<evidence type="ECO:0000256" key="6">
    <source>
        <dbReference type="ARBA" id="ARBA00022989"/>
    </source>
</evidence>
<feature type="transmembrane region" description="Helical" evidence="8">
    <location>
        <begin position="37"/>
        <end position="56"/>
    </location>
</feature>
<feature type="transmembrane region" description="Helical" evidence="8">
    <location>
        <begin position="258"/>
        <end position="279"/>
    </location>
</feature>
<feature type="transmembrane region" description="Helical" evidence="8">
    <location>
        <begin position="164"/>
        <end position="181"/>
    </location>
</feature>
<dbReference type="GO" id="GO:0005886">
    <property type="term" value="C:plasma membrane"/>
    <property type="evidence" value="ECO:0007669"/>
    <property type="project" value="UniProtKB-SubCell"/>
</dbReference>
<evidence type="ECO:0000313" key="9">
    <source>
        <dbReference type="EMBL" id="PXA04876.1"/>
    </source>
</evidence>
<keyword evidence="3" id="KW-0813">Transport</keyword>
<gene>
    <name evidence="9" type="ORF">DDZ13_02620</name>
</gene>
<name>A0A317ZH09_9BACT</name>
<keyword evidence="4" id="KW-1003">Cell membrane</keyword>
<evidence type="ECO:0000256" key="5">
    <source>
        <dbReference type="ARBA" id="ARBA00022692"/>
    </source>
</evidence>
<sequence>MDTTSLVFTAMLPIFLIIGSGFLVRRLGWLSEEADHSLMRVVVNLLYPAMILSFILGNDALRHPSNLILPPLIGMTTIVAGFGISMLVARRINLGNQRECRTFAFSSGMYNYGYFPIPIIALLFDRETTGVLLVHNLGVEFAMWALGVGFILSANDPKSIWRRILSGPVIAILIGAPLNLMRADQHVPNFVLETIDLFGQCAIPLGLILIGATFADLAKGAKLREGIRVPVAACALRLGVFPVIFILFAFLFPLPVELKRVLIIQAAMPCAVFPIVLARHFDGSPEVAFKVVLSTTVVSLITIPIWISLGLALIPVN</sequence>
<feature type="transmembrane region" description="Helical" evidence="8">
    <location>
        <begin position="102"/>
        <end position="124"/>
    </location>
</feature>
<feature type="transmembrane region" description="Helical" evidence="8">
    <location>
        <begin position="291"/>
        <end position="314"/>
    </location>
</feature>
<feature type="transmembrane region" description="Helical" evidence="8">
    <location>
        <begin position="6"/>
        <end position="25"/>
    </location>
</feature>
<comment type="similarity">
    <text evidence="2">Belongs to the auxin efflux carrier (TC 2.A.69) family.</text>
</comment>
<dbReference type="InterPro" id="IPR004776">
    <property type="entry name" value="Mem_transp_PIN-like"/>
</dbReference>
<dbReference type="PANTHER" id="PTHR36838">
    <property type="entry name" value="AUXIN EFFLUX CARRIER FAMILY PROTEIN"/>
    <property type="match status" value="1"/>
</dbReference>
<feature type="transmembrane region" description="Helical" evidence="8">
    <location>
        <begin position="197"/>
        <end position="217"/>
    </location>
</feature>
<feature type="transmembrane region" description="Helical" evidence="8">
    <location>
        <begin position="229"/>
        <end position="252"/>
    </location>
</feature>
<dbReference type="InterPro" id="IPR038770">
    <property type="entry name" value="Na+/solute_symporter_sf"/>
</dbReference>
<dbReference type="Proteomes" id="UP000247099">
    <property type="component" value="Unassembled WGS sequence"/>
</dbReference>
<dbReference type="InParanoid" id="A0A317ZH09"/>
<dbReference type="GO" id="GO:0055085">
    <property type="term" value="P:transmembrane transport"/>
    <property type="evidence" value="ECO:0007669"/>
    <property type="project" value="InterPro"/>
</dbReference>
<dbReference type="Gene3D" id="1.20.1530.20">
    <property type="match status" value="2"/>
</dbReference>
<evidence type="ECO:0000256" key="4">
    <source>
        <dbReference type="ARBA" id="ARBA00022475"/>
    </source>
</evidence>
<keyword evidence="6 8" id="KW-1133">Transmembrane helix</keyword>
<dbReference type="Pfam" id="PF03547">
    <property type="entry name" value="Mem_trans"/>
    <property type="match status" value="2"/>
</dbReference>
<accession>A0A317ZH09</accession>
<keyword evidence="5 8" id="KW-0812">Transmembrane</keyword>
<protein>
    <submittedName>
        <fullName evidence="9">Transporter</fullName>
    </submittedName>
</protein>
<organism evidence="9 10">
    <name type="scientific">Coraliomargarita sinensis</name>
    <dbReference type="NCBI Taxonomy" id="2174842"/>
    <lineage>
        <taxon>Bacteria</taxon>
        <taxon>Pseudomonadati</taxon>
        <taxon>Verrucomicrobiota</taxon>
        <taxon>Opitutia</taxon>
        <taxon>Puniceicoccales</taxon>
        <taxon>Coraliomargaritaceae</taxon>
        <taxon>Coraliomargarita</taxon>
    </lineage>
</organism>
<evidence type="ECO:0000256" key="7">
    <source>
        <dbReference type="ARBA" id="ARBA00023136"/>
    </source>
</evidence>
<evidence type="ECO:0000256" key="1">
    <source>
        <dbReference type="ARBA" id="ARBA00004651"/>
    </source>
</evidence>
<comment type="subcellular location">
    <subcellularLocation>
        <location evidence="1">Cell membrane</location>
        <topology evidence="1">Multi-pass membrane protein</topology>
    </subcellularLocation>
</comment>
<proteinExistence type="inferred from homology"/>
<dbReference type="PANTHER" id="PTHR36838:SF3">
    <property type="entry name" value="TRANSPORTER AUXIN EFFLUX CARRIER EC FAMILY"/>
    <property type="match status" value="1"/>
</dbReference>
<dbReference type="OrthoDB" id="9815385at2"/>
<dbReference type="AlphaFoldDB" id="A0A317ZH09"/>
<evidence type="ECO:0000256" key="2">
    <source>
        <dbReference type="ARBA" id="ARBA00010145"/>
    </source>
</evidence>